<sequence>MENLRKVISLHQASRISGYHQDYLSSLIRKNEIKGEKMGGNWFTTEDEIKNYIFKQKIRHKKWIVKYFLYFKKINKSFLYAFVCLAFLSVGIYFYNENYDTTQTQAEIKKEFNASPVDLQPRELQF</sequence>
<feature type="transmembrane region" description="Helical" evidence="1">
    <location>
        <begin position="78"/>
        <end position="95"/>
    </location>
</feature>
<protein>
    <recommendedName>
        <fullName evidence="4">Helix-turn-helix domain-containing protein</fullName>
    </recommendedName>
</protein>
<keyword evidence="1" id="KW-0472">Membrane</keyword>
<evidence type="ECO:0000313" key="3">
    <source>
        <dbReference type="Proteomes" id="UP000179381"/>
    </source>
</evidence>
<dbReference type="Proteomes" id="UP000179381">
    <property type="component" value="Unassembled WGS sequence"/>
</dbReference>
<accession>A0A1F6XEL5</accession>
<reference evidence="2 3" key="1">
    <citation type="journal article" date="2016" name="Nat. Commun.">
        <title>Thousands of microbial genomes shed light on interconnected biogeochemical processes in an aquifer system.</title>
        <authorList>
            <person name="Anantharaman K."/>
            <person name="Brown C.T."/>
            <person name="Hug L.A."/>
            <person name="Sharon I."/>
            <person name="Castelle C.J."/>
            <person name="Probst A.J."/>
            <person name="Thomas B.C."/>
            <person name="Singh A."/>
            <person name="Wilkins M.J."/>
            <person name="Karaoz U."/>
            <person name="Brodie E.L."/>
            <person name="Williams K.H."/>
            <person name="Hubbard S.S."/>
            <person name="Banfield J.F."/>
        </authorList>
    </citation>
    <scope>NUCLEOTIDE SEQUENCE [LARGE SCALE GENOMIC DNA]</scope>
</reference>
<proteinExistence type="predicted"/>
<keyword evidence="1" id="KW-1133">Transmembrane helix</keyword>
<dbReference type="AlphaFoldDB" id="A0A1F6XEL5"/>
<name>A0A1F6XEL5_9BACT</name>
<organism evidence="2 3">
    <name type="scientific">Candidatus Nomurabacteria bacterium RIFCSPLOWO2_01_FULL_46_18</name>
    <dbReference type="NCBI Taxonomy" id="1801783"/>
    <lineage>
        <taxon>Bacteria</taxon>
        <taxon>Candidatus Nomuraibacteriota</taxon>
    </lineage>
</organism>
<evidence type="ECO:0000256" key="1">
    <source>
        <dbReference type="SAM" id="Phobius"/>
    </source>
</evidence>
<keyword evidence="1" id="KW-0812">Transmembrane</keyword>
<gene>
    <name evidence="2" type="ORF">A2933_00170</name>
</gene>
<dbReference type="EMBL" id="MFVH01000003">
    <property type="protein sequence ID" value="OGI92684.1"/>
    <property type="molecule type" value="Genomic_DNA"/>
</dbReference>
<evidence type="ECO:0008006" key="4">
    <source>
        <dbReference type="Google" id="ProtNLM"/>
    </source>
</evidence>
<comment type="caution">
    <text evidence="2">The sequence shown here is derived from an EMBL/GenBank/DDBJ whole genome shotgun (WGS) entry which is preliminary data.</text>
</comment>
<evidence type="ECO:0000313" key="2">
    <source>
        <dbReference type="EMBL" id="OGI92684.1"/>
    </source>
</evidence>